<reference evidence="2 3" key="1">
    <citation type="journal article" date="2019" name="Int. J. Syst. Evol. Microbiol.">
        <title>The Global Catalogue of Microorganisms (GCM) 10K type strain sequencing project: providing services to taxonomists for standard genome sequencing and annotation.</title>
        <authorList>
            <consortium name="The Broad Institute Genomics Platform"/>
            <consortium name="The Broad Institute Genome Sequencing Center for Infectious Disease"/>
            <person name="Wu L."/>
            <person name="Ma J."/>
        </authorList>
    </citation>
    <scope>NUCLEOTIDE SEQUENCE [LARGE SCALE GENOMIC DNA]</scope>
    <source>
        <strain evidence="2 3">JCM 13518</strain>
    </source>
</reference>
<proteinExistence type="predicted"/>
<organism evidence="2 3">
    <name type="scientific">Aeromicrobium alkaliterrae</name>
    <dbReference type="NCBI Taxonomy" id="302168"/>
    <lineage>
        <taxon>Bacteria</taxon>
        <taxon>Bacillati</taxon>
        <taxon>Actinomycetota</taxon>
        <taxon>Actinomycetes</taxon>
        <taxon>Propionibacteriales</taxon>
        <taxon>Nocardioidaceae</taxon>
        <taxon>Aeromicrobium</taxon>
    </lineage>
</organism>
<evidence type="ECO:0000313" key="3">
    <source>
        <dbReference type="Proteomes" id="UP001501057"/>
    </source>
</evidence>
<keyword evidence="1" id="KW-0472">Membrane</keyword>
<keyword evidence="1" id="KW-1133">Transmembrane helix</keyword>
<sequence length="62" mass="6882">MSRFLPRRPTRRDESGMTTSEYAVGTIGACTVGGVLVQIAQSEWFNNMIQSVFDKIPTLGFL</sequence>
<comment type="caution">
    <text evidence="2">The sequence shown here is derived from an EMBL/GenBank/DDBJ whole genome shotgun (WGS) entry which is preliminary data.</text>
</comment>
<dbReference type="Pfam" id="PF14029">
    <property type="entry name" value="DUF4244"/>
    <property type="match status" value="1"/>
</dbReference>
<dbReference type="Proteomes" id="UP001501057">
    <property type="component" value="Unassembled WGS sequence"/>
</dbReference>
<name>A0ABN2K2S3_9ACTN</name>
<protein>
    <recommendedName>
        <fullName evidence="4">DUF4244 domain-containing protein</fullName>
    </recommendedName>
</protein>
<evidence type="ECO:0008006" key="4">
    <source>
        <dbReference type="Google" id="ProtNLM"/>
    </source>
</evidence>
<evidence type="ECO:0000313" key="2">
    <source>
        <dbReference type="EMBL" id="GAA1747183.1"/>
    </source>
</evidence>
<evidence type="ECO:0000256" key="1">
    <source>
        <dbReference type="SAM" id="Phobius"/>
    </source>
</evidence>
<dbReference type="InterPro" id="IPR025338">
    <property type="entry name" value="DUF4244"/>
</dbReference>
<keyword evidence="3" id="KW-1185">Reference proteome</keyword>
<keyword evidence="1" id="KW-0812">Transmembrane</keyword>
<gene>
    <name evidence="2" type="ORF">GCM10009710_29120</name>
</gene>
<dbReference type="EMBL" id="BAAAME010000005">
    <property type="protein sequence ID" value="GAA1747183.1"/>
    <property type="molecule type" value="Genomic_DNA"/>
</dbReference>
<accession>A0ABN2K2S3</accession>
<dbReference type="RefSeq" id="WP_344202915.1">
    <property type="nucleotide sequence ID" value="NZ_BAAAME010000005.1"/>
</dbReference>
<feature type="transmembrane region" description="Helical" evidence="1">
    <location>
        <begin position="21"/>
        <end position="40"/>
    </location>
</feature>